<evidence type="ECO:0000313" key="3">
    <source>
        <dbReference type="EMBL" id="MCS3920981.1"/>
    </source>
</evidence>
<protein>
    <submittedName>
        <fullName evidence="3">Glycogen debranching enzyme</fullName>
    </submittedName>
</protein>
<accession>A0ABT2EU64</accession>
<comment type="caution">
    <text evidence="3">The sequence shown here is derived from an EMBL/GenBank/DDBJ whole genome shotgun (WGS) entry which is preliminary data.</text>
</comment>
<dbReference type="InterPro" id="IPR010401">
    <property type="entry name" value="AGL/Gdb1"/>
</dbReference>
<dbReference type="Gene3D" id="1.50.10.10">
    <property type="match status" value="1"/>
</dbReference>
<evidence type="ECO:0000259" key="2">
    <source>
        <dbReference type="Pfam" id="PF12439"/>
    </source>
</evidence>
<dbReference type="EMBL" id="JANUCP010000008">
    <property type="protein sequence ID" value="MCS3920981.1"/>
    <property type="molecule type" value="Genomic_DNA"/>
</dbReference>
<dbReference type="Pfam" id="PF12439">
    <property type="entry name" value="GDE_N"/>
    <property type="match status" value="1"/>
</dbReference>
<dbReference type="InterPro" id="IPR024742">
    <property type="entry name" value="Glycogen_debranch_N"/>
</dbReference>
<sequence>MLKWDKGELTFERASKLEWLETNGLGGYAAGTVAGVRTRRYHGLLIASLYPPTQRTLLFAGTDEQVNDGEQVFNLTAHLFRDGTVTDWTQPTEFCLDWCPQWLYELPNALITKRVFMPHMNNAVVIRYFVNSLRPVKFSVRLFVAWRDHHWTMQPVVPFEVQSDALRLTVRAGQPPQTVCYFAHNGDAFLPECRWWHNFWLPIETERGLDDTESLFCVGAIVKDFDGFGHLDIIASVEPVDVDEAAELEARERMRRSKLVAKLQGDQLLSTLFKATDTFVALRSSTGTRTIVAGYPWFTDWGRDALISLPGLTLVTKRFAVAREILLTFARHISEGLVPNFFPEGGEPPAYNTVDATLWFVLAAYRYLRYTRDEETLSRLWDVLKEILLLHLKGTRFRICAAPEDGLLTWGSNSVNEALTWMDAKVWDKPITPRSGKPVEVNALWCNALEILARIAKLLGDRETEKLASQTAARAKRHFEPSFWNPERNCLFDVLALDGTPDSSVRCNQLLALSLPFHLLSPEKERSVLRVVEGELLTPFGLRTLSPKDPNYIGRYIGPPNERDAAYHQGTVWAWWFGPYADAVALVEGNNSVQRKVRPLLENFLRQHLREACVGQVSEIFDGDEPHEPRGCFAQAWSVAEILRAWCERVESKLPPPLWDER</sequence>
<dbReference type="NCBIfam" id="TIGR01561">
    <property type="entry name" value="gde_arch"/>
    <property type="match status" value="1"/>
</dbReference>
<dbReference type="InterPro" id="IPR008928">
    <property type="entry name" value="6-hairpin_glycosidase_sf"/>
</dbReference>
<dbReference type="InterPro" id="IPR012341">
    <property type="entry name" value="6hp_glycosidase-like_sf"/>
</dbReference>
<evidence type="ECO:0000313" key="4">
    <source>
        <dbReference type="Proteomes" id="UP001204798"/>
    </source>
</evidence>
<dbReference type="RefSeq" id="WP_259101603.1">
    <property type="nucleotide sequence ID" value="NZ_CP130454.1"/>
</dbReference>
<reference evidence="3 4" key="1">
    <citation type="submission" date="2022-08" db="EMBL/GenBank/DDBJ databases">
        <title>Bacterial and archaeal communities from various locations to study Microbial Dark Matter (Phase II).</title>
        <authorList>
            <person name="Stepanauskas R."/>
        </authorList>
    </citation>
    <scope>NUCLEOTIDE SEQUENCE [LARGE SCALE GENOMIC DNA]</scope>
    <source>
        <strain evidence="3 4">PD1</strain>
    </source>
</reference>
<dbReference type="InterPro" id="IPR006451">
    <property type="entry name" value="Glycogen_debranch_arc"/>
</dbReference>
<feature type="domain" description="Glycogen debranching enzyme bacterial and archaeal type N-terminal" evidence="2">
    <location>
        <begin position="18"/>
        <end position="221"/>
    </location>
</feature>
<feature type="domain" description="Glycogen debranching enzyme C-terminal" evidence="1">
    <location>
        <begin position="275"/>
        <end position="644"/>
    </location>
</feature>
<organism evidence="3 4">
    <name type="scientific">Candidatus Fervidibacter sacchari</name>
    <dbReference type="NCBI Taxonomy" id="1448929"/>
    <lineage>
        <taxon>Bacteria</taxon>
        <taxon>Candidatus Fervidibacterota</taxon>
        <taxon>Candidatus Fervidibacter</taxon>
    </lineage>
</organism>
<dbReference type="Proteomes" id="UP001204798">
    <property type="component" value="Unassembled WGS sequence"/>
</dbReference>
<gene>
    <name evidence="3" type="ORF">M2350_003422</name>
</gene>
<keyword evidence="4" id="KW-1185">Reference proteome</keyword>
<proteinExistence type="predicted"/>
<dbReference type="SUPFAM" id="SSF48208">
    <property type="entry name" value="Six-hairpin glycosidases"/>
    <property type="match status" value="1"/>
</dbReference>
<dbReference type="PANTHER" id="PTHR10569">
    <property type="entry name" value="GLYCOGEN DEBRANCHING ENZYME"/>
    <property type="match status" value="1"/>
</dbReference>
<dbReference type="Pfam" id="PF06202">
    <property type="entry name" value="GDE_C"/>
    <property type="match status" value="1"/>
</dbReference>
<evidence type="ECO:0000259" key="1">
    <source>
        <dbReference type="Pfam" id="PF06202"/>
    </source>
</evidence>
<dbReference type="InterPro" id="IPR032790">
    <property type="entry name" value="GDE_C"/>
</dbReference>
<dbReference type="PANTHER" id="PTHR10569:SF2">
    <property type="entry name" value="GLYCOGEN DEBRANCHING ENZYME"/>
    <property type="match status" value="1"/>
</dbReference>
<name>A0ABT2EU64_9BACT</name>